<protein>
    <submittedName>
        <fullName evidence="2">Unannotated protein</fullName>
    </submittedName>
</protein>
<gene>
    <name evidence="2" type="ORF">UFOPK2342_01169</name>
    <name evidence="3" type="ORF">UFOPK2423_00321</name>
    <name evidence="4" type="ORF">UFOPK3266_00326</name>
    <name evidence="5" type="ORF">UFOPK4367_00221</name>
</gene>
<dbReference type="EMBL" id="CAFBAA010000005">
    <property type="protein sequence ID" value="CAB4841193.1"/>
    <property type="molecule type" value="Genomic_DNA"/>
</dbReference>
<dbReference type="GO" id="GO:0046523">
    <property type="term" value="F:S-methyl-5-thioribose-1-phosphate isomerase activity"/>
    <property type="evidence" value="ECO:0007669"/>
    <property type="project" value="TreeGrafter"/>
</dbReference>
<organism evidence="2">
    <name type="scientific">freshwater metagenome</name>
    <dbReference type="NCBI Taxonomy" id="449393"/>
    <lineage>
        <taxon>unclassified sequences</taxon>
        <taxon>metagenomes</taxon>
        <taxon>ecological metagenomes</taxon>
    </lineage>
</organism>
<dbReference type="EMBL" id="CAFBRC010000009">
    <property type="protein sequence ID" value="CAB5071994.1"/>
    <property type="molecule type" value="Genomic_DNA"/>
</dbReference>
<evidence type="ECO:0000313" key="2">
    <source>
        <dbReference type="EMBL" id="CAB4681211.1"/>
    </source>
</evidence>
<dbReference type="EMBL" id="CAEZXN010000004">
    <property type="protein sequence ID" value="CAB4687137.1"/>
    <property type="molecule type" value="Genomic_DNA"/>
</dbReference>
<dbReference type="InterPro" id="IPR011559">
    <property type="entry name" value="Initiation_fac_2B_a/b/d"/>
</dbReference>
<dbReference type="AlphaFoldDB" id="A0A6J6N3J8"/>
<dbReference type="GO" id="GO:0019509">
    <property type="term" value="P:L-methionine salvage from methylthioadenosine"/>
    <property type="evidence" value="ECO:0007669"/>
    <property type="project" value="TreeGrafter"/>
</dbReference>
<proteinExistence type="inferred from homology"/>
<dbReference type="PANTHER" id="PTHR43475:SF1">
    <property type="entry name" value="METHYLTHIORIBOSE-1-PHOSPHATE ISOMERASE"/>
    <property type="match status" value="1"/>
</dbReference>
<dbReference type="Gene3D" id="3.40.50.10470">
    <property type="entry name" value="Translation initiation factor eif-2b, domain 2"/>
    <property type="match status" value="1"/>
</dbReference>
<name>A0A6J6N3J8_9ZZZZ</name>
<dbReference type="PANTHER" id="PTHR43475">
    <property type="entry name" value="METHYLTHIORIBOSE-1-PHOSPHATE ISOMERASE"/>
    <property type="match status" value="1"/>
</dbReference>
<dbReference type="InterPro" id="IPR042529">
    <property type="entry name" value="IF_2B-like_C"/>
</dbReference>
<evidence type="ECO:0000256" key="1">
    <source>
        <dbReference type="ARBA" id="ARBA00023235"/>
    </source>
</evidence>
<dbReference type="InterPro" id="IPR037171">
    <property type="entry name" value="NagB/RpiA_transferase-like"/>
</dbReference>
<dbReference type="EMBL" id="CAEZXB010000024">
    <property type="protein sequence ID" value="CAB4681211.1"/>
    <property type="molecule type" value="Genomic_DNA"/>
</dbReference>
<dbReference type="NCBIfam" id="TIGR00524">
    <property type="entry name" value="eIF-2B_rel"/>
    <property type="match status" value="1"/>
</dbReference>
<evidence type="ECO:0000313" key="3">
    <source>
        <dbReference type="EMBL" id="CAB4687137.1"/>
    </source>
</evidence>
<dbReference type="InterPro" id="IPR027363">
    <property type="entry name" value="M1Pi_N"/>
</dbReference>
<evidence type="ECO:0000313" key="4">
    <source>
        <dbReference type="EMBL" id="CAB4841193.1"/>
    </source>
</evidence>
<evidence type="ECO:0000313" key="5">
    <source>
        <dbReference type="EMBL" id="CAB5071994.1"/>
    </source>
</evidence>
<keyword evidence="1" id="KW-0413">Isomerase</keyword>
<dbReference type="InterPro" id="IPR005251">
    <property type="entry name" value="IF-M1Pi"/>
</dbReference>
<dbReference type="FunFam" id="1.20.120.420:FF:000003">
    <property type="entry name" value="Methylthioribose-1-phosphate isomerase"/>
    <property type="match status" value="1"/>
</dbReference>
<dbReference type="InterPro" id="IPR000649">
    <property type="entry name" value="IF-2B-related"/>
</dbReference>
<dbReference type="HAMAP" id="MF_01678">
    <property type="entry name" value="Salvage_MtnA"/>
    <property type="match status" value="1"/>
</dbReference>
<dbReference type="SUPFAM" id="SSF100950">
    <property type="entry name" value="NagB/RpiA/CoA transferase-like"/>
    <property type="match status" value="1"/>
</dbReference>
<dbReference type="NCBIfam" id="NF004326">
    <property type="entry name" value="PRK05720.1"/>
    <property type="match status" value="1"/>
</dbReference>
<dbReference type="FunFam" id="3.40.50.10470:FF:000006">
    <property type="entry name" value="Methylthioribose-1-phosphate isomerase"/>
    <property type="match status" value="1"/>
</dbReference>
<dbReference type="NCBIfam" id="TIGR00512">
    <property type="entry name" value="salvage_mtnA"/>
    <property type="match status" value="1"/>
</dbReference>
<accession>A0A6J6N3J8</accession>
<sequence>MSSVPRTIEWRNGAVVLLDQTLLPTQVETIEITTVSVLVDAIQRLAVRGAPALGVAGALGVVLAMDQGIRESWSPAQLDDAIDQVRNARPTAVNLAWAVDKVRPLVPQGRDVVFAAAQQIAAEDEAANHAMGKLGADWWLKKVGDRPLRLLTHCNTGSLATTAWGTALGVIRELASRGRIEIVFADETRPLLQGARLTAWELDQEGIPYKVLPDGAAAMAIMTGEIDGALIGADRIVSNGDSANKIGSLGVALACNAAGIPFMVVAPESTVDRSMKTGKEIHIEFRNDAEVCNFAGVRTTPIGATSYNPAFDVTPARYIAAVVTEKRVYEIANGEDLNTGSAS</sequence>
<dbReference type="Pfam" id="PF01008">
    <property type="entry name" value="IF-2B"/>
    <property type="match status" value="1"/>
</dbReference>
<dbReference type="Gene3D" id="1.20.120.420">
    <property type="entry name" value="translation initiation factor eif-2b, domain 1"/>
    <property type="match status" value="1"/>
</dbReference>
<reference evidence="2" key="1">
    <citation type="submission" date="2020-05" db="EMBL/GenBank/DDBJ databases">
        <authorList>
            <person name="Chiriac C."/>
            <person name="Salcher M."/>
            <person name="Ghai R."/>
            <person name="Kavagutti S V."/>
        </authorList>
    </citation>
    <scope>NUCLEOTIDE SEQUENCE</scope>
</reference>